<accession>A0A6M1QVI4</accession>
<keyword evidence="3" id="KW-1185">Reference proteome</keyword>
<dbReference type="Proteomes" id="UP000483261">
    <property type="component" value="Unassembled WGS sequence"/>
</dbReference>
<dbReference type="AlphaFoldDB" id="A0A6M1QVI4"/>
<evidence type="ECO:0000256" key="1">
    <source>
        <dbReference type="SAM" id="Coils"/>
    </source>
</evidence>
<protein>
    <submittedName>
        <fullName evidence="2">Ribbon-helix-helix protein, CopG family</fullName>
    </submittedName>
</protein>
<dbReference type="EMBL" id="JAALAA010000002">
    <property type="protein sequence ID" value="NGN91816.1"/>
    <property type="molecule type" value="Genomic_DNA"/>
</dbReference>
<feature type="coiled-coil region" evidence="1">
    <location>
        <begin position="31"/>
        <end position="58"/>
    </location>
</feature>
<organism evidence="2 3">
    <name type="scientific">Nocardioides turkmenicus</name>
    <dbReference type="NCBI Taxonomy" id="2711220"/>
    <lineage>
        <taxon>Bacteria</taxon>
        <taxon>Bacillati</taxon>
        <taxon>Actinomycetota</taxon>
        <taxon>Actinomycetes</taxon>
        <taxon>Propionibacteriales</taxon>
        <taxon>Nocardioidaceae</taxon>
        <taxon>Nocardioides</taxon>
    </lineage>
</organism>
<comment type="caution">
    <text evidence="2">The sequence shown here is derived from an EMBL/GenBank/DDBJ whole genome shotgun (WGS) entry which is preliminary data.</text>
</comment>
<sequence>MAMTLRLSEADDRLLTDRARTENRSKQEIAREAIRAYLNDHDRRIEDLEDDLAIARYSLRRELGEVRYTPHAEARRALGLDRPLGE</sequence>
<name>A0A6M1QVI4_9ACTN</name>
<keyword evidence="1" id="KW-0175">Coiled coil</keyword>
<proteinExistence type="predicted"/>
<dbReference type="RefSeq" id="WP_040754613.1">
    <property type="nucleotide sequence ID" value="NZ_JAALAA010000002.1"/>
</dbReference>
<gene>
    <name evidence="2" type="ORF">G5C66_03550</name>
</gene>
<dbReference type="SUPFAM" id="SSF47598">
    <property type="entry name" value="Ribbon-helix-helix"/>
    <property type="match status" value="1"/>
</dbReference>
<evidence type="ECO:0000313" key="3">
    <source>
        <dbReference type="Proteomes" id="UP000483261"/>
    </source>
</evidence>
<dbReference type="InterPro" id="IPR010985">
    <property type="entry name" value="Ribbon_hlx_hlx"/>
</dbReference>
<dbReference type="GO" id="GO:0006355">
    <property type="term" value="P:regulation of DNA-templated transcription"/>
    <property type="evidence" value="ECO:0007669"/>
    <property type="project" value="InterPro"/>
</dbReference>
<evidence type="ECO:0000313" key="2">
    <source>
        <dbReference type="EMBL" id="NGN91816.1"/>
    </source>
</evidence>
<reference evidence="2 3" key="1">
    <citation type="submission" date="2020-02" db="EMBL/GenBank/DDBJ databases">
        <title>Whole-genome analyses of novel actinobacteria.</title>
        <authorList>
            <person name="Sahin N."/>
        </authorList>
    </citation>
    <scope>NUCLEOTIDE SEQUENCE [LARGE SCALE GENOMIC DNA]</scope>
    <source>
        <strain evidence="2 3">KC13</strain>
    </source>
</reference>